<feature type="compositionally biased region" description="Polar residues" evidence="1">
    <location>
        <begin position="1"/>
        <end position="10"/>
    </location>
</feature>
<keyword evidence="3" id="KW-1185">Reference proteome</keyword>
<reference evidence="2 3" key="1">
    <citation type="submission" date="2020-06" db="EMBL/GenBank/DDBJ databases">
        <authorList>
            <consortium name="Wellcome Sanger Institute Data Sharing"/>
        </authorList>
    </citation>
    <scope>NUCLEOTIDE SEQUENCE [LARGE SCALE GENOMIC DNA]</scope>
</reference>
<accession>A0AAY4DCL4</accession>
<feature type="compositionally biased region" description="Basic and acidic residues" evidence="1">
    <location>
        <begin position="13"/>
        <end position="23"/>
    </location>
</feature>
<protein>
    <submittedName>
        <fullName evidence="2">Uncharacterized protein</fullName>
    </submittedName>
</protein>
<feature type="region of interest" description="Disordered" evidence="1">
    <location>
        <begin position="59"/>
        <end position="84"/>
    </location>
</feature>
<reference evidence="2" key="3">
    <citation type="submission" date="2025-09" db="UniProtKB">
        <authorList>
            <consortium name="Ensembl"/>
        </authorList>
    </citation>
    <scope>IDENTIFICATION</scope>
</reference>
<evidence type="ECO:0000256" key="1">
    <source>
        <dbReference type="SAM" id="MobiDB-lite"/>
    </source>
</evidence>
<sequence>LLTHNANNKKFAQKQEEVSHFKSSSTHHDVGIPVYELDALLQAPEATLQTLLIQVLKDDPDDLHNGKNERAEGQRASVVPDSPKGRTYRKGWDVIWFLEGPVCSHKVDTPEEQEEVVELKPALSIRADLYDAGVLELERLKNI</sequence>
<feature type="region of interest" description="Disordered" evidence="1">
    <location>
        <begin position="1"/>
        <end position="23"/>
    </location>
</feature>
<name>A0AAY4DCL4_9TELE</name>
<dbReference type="Proteomes" id="UP000694580">
    <property type="component" value="Chromosome 3"/>
</dbReference>
<evidence type="ECO:0000313" key="3">
    <source>
        <dbReference type="Proteomes" id="UP000694580"/>
    </source>
</evidence>
<organism evidence="2 3">
    <name type="scientific">Denticeps clupeoides</name>
    <name type="common">denticle herring</name>
    <dbReference type="NCBI Taxonomy" id="299321"/>
    <lineage>
        <taxon>Eukaryota</taxon>
        <taxon>Metazoa</taxon>
        <taxon>Chordata</taxon>
        <taxon>Craniata</taxon>
        <taxon>Vertebrata</taxon>
        <taxon>Euteleostomi</taxon>
        <taxon>Actinopterygii</taxon>
        <taxon>Neopterygii</taxon>
        <taxon>Teleostei</taxon>
        <taxon>Clupei</taxon>
        <taxon>Clupeiformes</taxon>
        <taxon>Denticipitoidei</taxon>
        <taxon>Denticipitidae</taxon>
        <taxon>Denticeps</taxon>
    </lineage>
</organism>
<dbReference type="AlphaFoldDB" id="A0AAY4DCL4"/>
<reference evidence="2" key="2">
    <citation type="submission" date="2025-08" db="UniProtKB">
        <authorList>
            <consortium name="Ensembl"/>
        </authorList>
    </citation>
    <scope>IDENTIFICATION</scope>
</reference>
<proteinExistence type="predicted"/>
<dbReference type="Ensembl" id="ENSDCDT00010053222.1">
    <property type="protein sequence ID" value="ENSDCDP00010043168.1"/>
    <property type="gene ID" value="ENSDCDG00010027002.1"/>
</dbReference>
<dbReference type="GeneTree" id="ENSGT00900000143551"/>
<feature type="compositionally biased region" description="Basic and acidic residues" evidence="1">
    <location>
        <begin position="59"/>
        <end position="73"/>
    </location>
</feature>
<evidence type="ECO:0000313" key="2">
    <source>
        <dbReference type="Ensembl" id="ENSDCDP00010043168.1"/>
    </source>
</evidence>